<dbReference type="InterPro" id="IPR046513">
    <property type="entry name" value="DUF6691"/>
</dbReference>
<name>A0ABQ3KZE1_9ALTE</name>
<organism evidence="2 3">
    <name type="scientific">Alishewanella longhuensis</name>
    <dbReference type="NCBI Taxonomy" id="1091037"/>
    <lineage>
        <taxon>Bacteria</taxon>
        <taxon>Pseudomonadati</taxon>
        <taxon>Pseudomonadota</taxon>
        <taxon>Gammaproteobacteria</taxon>
        <taxon>Alteromonadales</taxon>
        <taxon>Alteromonadaceae</taxon>
        <taxon>Alishewanella</taxon>
    </lineage>
</organism>
<dbReference type="Pfam" id="PF20398">
    <property type="entry name" value="DUF6691"/>
    <property type="match status" value="1"/>
</dbReference>
<keyword evidence="3" id="KW-1185">Reference proteome</keyword>
<feature type="transmembrane region" description="Helical" evidence="1">
    <location>
        <begin position="82"/>
        <end position="100"/>
    </location>
</feature>
<feature type="transmembrane region" description="Helical" evidence="1">
    <location>
        <begin position="106"/>
        <end position="130"/>
    </location>
</feature>
<evidence type="ECO:0000313" key="2">
    <source>
        <dbReference type="EMBL" id="GHG68983.1"/>
    </source>
</evidence>
<dbReference type="EMBL" id="BNAO01000004">
    <property type="protein sequence ID" value="GHG68983.1"/>
    <property type="molecule type" value="Genomic_DNA"/>
</dbReference>
<feature type="transmembrane region" description="Helical" evidence="1">
    <location>
        <begin position="42"/>
        <end position="61"/>
    </location>
</feature>
<reference evidence="3" key="1">
    <citation type="journal article" date="2019" name="Int. J. Syst. Evol. Microbiol.">
        <title>The Global Catalogue of Microorganisms (GCM) 10K type strain sequencing project: providing services to taxonomists for standard genome sequencing and annotation.</title>
        <authorList>
            <consortium name="The Broad Institute Genomics Platform"/>
            <consortium name="The Broad Institute Genome Sequencing Center for Infectious Disease"/>
            <person name="Wu L."/>
            <person name="Ma J."/>
        </authorList>
    </citation>
    <scope>NUCLEOTIDE SEQUENCE [LARGE SCALE GENOMIC DNA]</scope>
    <source>
        <strain evidence="3">CGMCC 1.7003</strain>
    </source>
</reference>
<evidence type="ECO:0000256" key="1">
    <source>
        <dbReference type="SAM" id="Phobius"/>
    </source>
</evidence>
<evidence type="ECO:0008006" key="4">
    <source>
        <dbReference type="Google" id="ProtNLM"/>
    </source>
</evidence>
<protein>
    <recommendedName>
        <fullName evidence="4">Transporter</fullName>
    </recommendedName>
</protein>
<evidence type="ECO:0000313" key="3">
    <source>
        <dbReference type="Proteomes" id="UP000659697"/>
    </source>
</evidence>
<accession>A0ABQ3KZE1</accession>
<dbReference type="Proteomes" id="UP000659697">
    <property type="component" value="Unassembled WGS sequence"/>
</dbReference>
<keyword evidence="1" id="KW-1133">Transmembrane helix</keyword>
<keyword evidence="1" id="KW-0812">Transmembrane</keyword>
<sequence length="141" mass="15199">MKLLIAFVAGLLMSLGMAISKMIDPQKVLSFLDITGNWDPSLALVMASALAVYSIGFYFVMKKPAPLFEKTFYLPTHQQIDRPLLVGAALFGIGWGMVGYCPGPAISAISSLSSGTLGFIATMIIGWFIAKSVKLPQRNKP</sequence>
<keyword evidence="1" id="KW-0472">Membrane</keyword>
<comment type="caution">
    <text evidence="2">The sequence shown here is derived from an EMBL/GenBank/DDBJ whole genome shotgun (WGS) entry which is preliminary data.</text>
</comment>
<gene>
    <name evidence="2" type="ORF">GCM10010919_18500</name>
</gene>
<dbReference type="RefSeq" id="WP_189432546.1">
    <property type="nucleotide sequence ID" value="NZ_BNAO01000004.1"/>
</dbReference>
<proteinExistence type="predicted"/>